<dbReference type="AlphaFoldDB" id="A0A4Y7PE50"/>
<sequence>MDITCQCLDTLVHAVIQMDPPLELLSPLLKDLLLVLQTEEVLIKQCFRGYPIKDFLNIPLLQHYRQDQLDHALLGYETQVNEEENGLSLHPNAYATLYASLVALKSKWENRVQAANYKQLILPRWGVNNQSIKVWKPEEFEMLAVRFREDCEIFLGIIHETHLRESSLEGIYSPPPQGERNTSNLQTPISQVQASRVPFASGSSLANERRATPPHLSSTRASTSMPTSVPTTTAERGKRYLVAKKVSMMVEVQWILVNLEFIKVETIPSLEQLMLLKFWEDLDHLGITCLFRLLIQLQR</sequence>
<keyword evidence="3" id="KW-1185">Reference proteome</keyword>
<accession>A0A4Y7PE50</accession>
<organism evidence="2 3">
    <name type="scientific">Rickenella mellea</name>
    <dbReference type="NCBI Taxonomy" id="50990"/>
    <lineage>
        <taxon>Eukaryota</taxon>
        <taxon>Fungi</taxon>
        <taxon>Dikarya</taxon>
        <taxon>Basidiomycota</taxon>
        <taxon>Agaricomycotina</taxon>
        <taxon>Agaricomycetes</taxon>
        <taxon>Hymenochaetales</taxon>
        <taxon>Rickenellaceae</taxon>
        <taxon>Rickenella</taxon>
    </lineage>
</organism>
<evidence type="ECO:0000313" key="2">
    <source>
        <dbReference type="EMBL" id="TDL13593.1"/>
    </source>
</evidence>
<gene>
    <name evidence="2" type="ORF">BD410DRAFT_873719</name>
</gene>
<name>A0A4Y7PE50_9AGAM</name>
<dbReference type="Proteomes" id="UP000294933">
    <property type="component" value="Unassembled WGS sequence"/>
</dbReference>
<feature type="compositionally biased region" description="Low complexity" evidence="1">
    <location>
        <begin position="222"/>
        <end position="231"/>
    </location>
</feature>
<dbReference type="EMBL" id="ML170537">
    <property type="protein sequence ID" value="TDL13593.1"/>
    <property type="molecule type" value="Genomic_DNA"/>
</dbReference>
<evidence type="ECO:0000256" key="1">
    <source>
        <dbReference type="SAM" id="MobiDB-lite"/>
    </source>
</evidence>
<protein>
    <submittedName>
        <fullName evidence="2">Uncharacterized protein</fullName>
    </submittedName>
</protein>
<proteinExistence type="predicted"/>
<dbReference type="OrthoDB" id="3203159at2759"/>
<dbReference type="VEuPathDB" id="FungiDB:BD410DRAFT_873719"/>
<feature type="region of interest" description="Disordered" evidence="1">
    <location>
        <begin position="203"/>
        <end position="231"/>
    </location>
</feature>
<reference evidence="2 3" key="1">
    <citation type="submission" date="2018-06" db="EMBL/GenBank/DDBJ databases">
        <title>A transcriptomic atlas of mushroom development highlights an independent origin of complex multicellularity.</title>
        <authorList>
            <consortium name="DOE Joint Genome Institute"/>
            <person name="Krizsan K."/>
            <person name="Almasi E."/>
            <person name="Merenyi Z."/>
            <person name="Sahu N."/>
            <person name="Viragh M."/>
            <person name="Koszo T."/>
            <person name="Mondo S."/>
            <person name="Kiss B."/>
            <person name="Balint B."/>
            <person name="Kues U."/>
            <person name="Barry K."/>
            <person name="Hegedus J.C."/>
            <person name="Henrissat B."/>
            <person name="Johnson J."/>
            <person name="Lipzen A."/>
            <person name="Ohm R."/>
            <person name="Nagy I."/>
            <person name="Pangilinan J."/>
            <person name="Yan J."/>
            <person name="Xiong Y."/>
            <person name="Grigoriev I.V."/>
            <person name="Hibbett D.S."/>
            <person name="Nagy L.G."/>
        </authorList>
    </citation>
    <scope>NUCLEOTIDE SEQUENCE [LARGE SCALE GENOMIC DNA]</scope>
    <source>
        <strain evidence="2 3">SZMC22713</strain>
    </source>
</reference>
<evidence type="ECO:0000313" key="3">
    <source>
        <dbReference type="Proteomes" id="UP000294933"/>
    </source>
</evidence>